<dbReference type="RefSeq" id="WP_012852660.1">
    <property type="nucleotide sequence ID" value="NC_013510.1"/>
</dbReference>
<keyword evidence="3" id="KW-1185">Reference proteome</keyword>
<sequence>MVWGPPGPPTGPYGRPAWPADQGRAPWPTLPGAPGGPPWPPPAPYPPPEQPAPDGDAFTRAERDTRAAVAAPWWAGAAPLQRQQALLPLLVSLPDRSWWLYGAWARWYRWHPVDGRWYPAAPPQSTALRRSARPAAGTGPPPVPLEILPAGPDFALDHGPPLAVAGRPVSGALLYRLRSVIGEAALAPPADYPLGWSHFLHGTPSTIAATWSAMLWCASVPVFDASDDGEGAGLLSLWEPYLAHPPARHGRLRWPAPVPLRALIGLYAERMRAGRPDAAGQIVRCMVMTAQALRDDPRFKMRASALLSVIEPLQVNPALDHPALPYGDEALEREWVSRCPPQLAAMMFTDTAPGEHFQMACYDLAEALRPMCGDPDEGGFTEPRHAVAALLAADLAGYRPDLAPPIGNWLDPEMRGLLGEVLARPDHALRRLWPVGGALPEGFRPADTGTALRALGAAAAVAVAWCRLAHGIPVPPDGFPVPDAFAAALEDLRSRPATGEIPRAGA</sequence>
<evidence type="ECO:0000313" key="3">
    <source>
        <dbReference type="Proteomes" id="UP000001918"/>
    </source>
</evidence>
<feature type="compositionally biased region" description="Pro residues" evidence="1">
    <location>
        <begin position="28"/>
        <end position="51"/>
    </location>
</feature>
<dbReference type="STRING" id="471852.Tcur_2310"/>
<organism evidence="2 3">
    <name type="scientific">Thermomonospora curvata (strain ATCC 19995 / DSM 43183 / JCM 3096 / KCTC 9072 / NBRC 15933 / NCIMB 10081 / Henssen B9)</name>
    <dbReference type="NCBI Taxonomy" id="471852"/>
    <lineage>
        <taxon>Bacteria</taxon>
        <taxon>Bacillati</taxon>
        <taxon>Actinomycetota</taxon>
        <taxon>Actinomycetes</taxon>
        <taxon>Streptosporangiales</taxon>
        <taxon>Thermomonosporaceae</taxon>
        <taxon>Thermomonospora</taxon>
    </lineage>
</organism>
<evidence type="ECO:0000256" key="1">
    <source>
        <dbReference type="SAM" id="MobiDB-lite"/>
    </source>
</evidence>
<dbReference type="eggNOG" id="COG0464">
    <property type="taxonomic scope" value="Bacteria"/>
</dbReference>
<dbReference type="HOGENOM" id="CLU_612383_0_0_11"/>
<name>D1A2S8_THECD</name>
<proteinExistence type="predicted"/>
<evidence type="ECO:0000313" key="2">
    <source>
        <dbReference type="EMBL" id="ACY97876.1"/>
    </source>
</evidence>
<feature type="region of interest" description="Disordered" evidence="1">
    <location>
        <begin position="1"/>
        <end position="57"/>
    </location>
</feature>
<gene>
    <name evidence="2" type="ordered locus">Tcur_2310</name>
</gene>
<feature type="compositionally biased region" description="Pro residues" evidence="1">
    <location>
        <begin position="1"/>
        <end position="11"/>
    </location>
</feature>
<reference evidence="2 3" key="1">
    <citation type="journal article" date="2011" name="Stand. Genomic Sci.">
        <title>Complete genome sequence of Thermomonospora curvata type strain (B9).</title>
        <authorList>
            <person name="Chertkov O."/>
            <person name="Sikorski J."/>
            <person name="Nolan M."/>
            <person name="Lapidus A."/>
            <person name="Lucas S."/>
            <person name="Del Rio T.G."/>
            <person name="Tice H."/>
            <person name="Cheng J.F."/>
            <person name="Goodwin L."/>
            <person name="Pitluck S."/>
            <person name="Liolios K."/>
            <person name="Ivanova N."/>
            <person name="Mavromatis K."/>
            <person name="Mikhailova N."/>
            <person name="Ovchinnikova G."/>
            <person name="Pati A."/>
            <person name="Chen A."/>
            <person name="Palaniappan K."/>
            <person name="Djao O.D."/>
            <person name="Land M."/>
            <person name="Hauser L."/>
            <person name="Chang Y.J."/>
            <person name="Jeffries C.D."/>
            <person name="Brettin T."/>
            <person name="Han C."/>
            <person name="Detter J.C."/>
            <person name="Rohde M."/>
            <person name="Goker M."/>
            <person name="Woyke T."/>
            <person name="Bristow J."/>
            <person name="Eisen J.A."/>
            <person name="Markowitz V."/>
            <person name="Hugenholtz P."/>
            <person name="Klenk H.P."/>
            <person name="Kyrpides N.C."/>
        </authorList>
    </citation>
    <scope>NUCLEOTIDE SEQUENCE [LARGE SCALE GENOMIC DNA]</scope>
    <source>
        <strain evidence="3">ATCC 19995 / DSM 43183 / JCM 3096 / KCTC 9072 / NBRC 15933 / NCIMB 10081 / Henssen B9</strain>
    </source>
</reference>
<dbReference type="EMBL" id="CP001738">
    <property type="protein sequence ID" value="ACY97876.1"/>
    <property type="molecule type" value="Genomic_DNA"/>
</dbReference>
<accession>D1A2S8</accession>
<dbReference type="AlphaFoldDB" id="D1A2S8"/>
<protein>
    <submittedName>
        <fullName evidence="2">Uncharacterized protein</fullName>
    </submittedName>
</protein>
<dbReference type="KEGG" id="tcu:Tcur_2310"/>
<dbReference type="Proteomes" id="UP000001918">
    <property type="component" value="Chromosome"/>
</dbReference>